<feature type="transmembrane region" description="Helical" evidence="6">
    <location>
        <begin position="145"/>
        <end position="166"/>
    </location>
</feature>
<dbReference type="InterPro" id="IPR050291">
    <property type="entry name" value="CDF_Transporter"/>
</dbReference>
<dbReference type="PANTHER" id="PTHR43840:SF15">
    <property type="entry name" value="MITOCHONDRIAL METAL TRANSPORTER 1-RELATED"/>
    <property type="match status" value="1"/>
</dbReference>
<evidence type="ECO:0000256" key="5">
    <source>
        <dbReference type="ARBA" id="ARBA00023136"/>
    </source>
</evidence>
<name>A0A0S4IWL9_BODSA</name>
<feature type="domain" description="Cation efflux protein transmembrane" evidence="7">
    <location>
        <begin position="78"/>
        <end position="170"/>
    </location>
</feature>
<dbReference type="EMBL" id="CYKH01000307">
    <property type="protein sequence ID" value="CUF36311.1"/>
    <property type="molecule type" value="Genomic_DNA"/>
</dbReference>
<dbReference type="PANTHER" id="PTHR43840">
    <property type="entry name" value="MITOCHONDRIAL METAL TRANSPORTER 1-RELATED"/>
    <property type="match status" value="1"/>
</dbReference>
<gene>
    <name evidence="8" type="ORF">BSAL_61825</name>
</gene>
<keyword evidence="4 6" id="KW-1133">Transmembrane helix</keyword>
<evidence type="ECO:0000256" key="2">
    <source>
        <dbReference type="ARBA" id="ARBA00022448"/>
    </source>
</evidence>
<dbReference type="GO" id="GO:0008324">
    <property type="term" value="F:monoatomic cation transmembrane transporter activity"/>
    <property type="evidence" value="ECO:0007669"/>
    <property type="project" value="InterPro"/>
</dbReference>
<evidence type="ECO:0000313" key="8">
    <source>
        <dbReference type="EMBL" id="CUF36311.1"/>
    </source>
</evidence>
<dbReference type="Proteomes" id="UP000051952">
    <property type="component" value="Unassembled WGS sequence"/>
</dbReference>
<comment type="subcellular location">
    <subcellularLocation>
        <location evidence="1">Membrane</location>
        <topology evidence="1">Multi-pass membrane protein</topology>
    </subcellularLocation>
</comment>
<keyword evidence="5 6" id="KW-0472">Membrane</keyword>
<accession>A0A0S4IWL9</accession>
<evidence type="ECO:0000259" key="7">
    <source>
        <dbReference type="Pfam" id="PF01545"/>
    </source>
</evidence>
<dbReference type="VEuPathDB" id="TriTrypDB:BSAL_61825"/>
<keyword evidence="2" id="KW-0813">Transport</keyword>
<keyword evidence="9" id="KW-1185">Reference proteome</keyword>
<evidence type="ECO:0000313" key="9">
    <source>
        <dbReference type="Proteomes" id="UP000051952"/>
    </source>
</evidence>
<dbReference type="InterPro" id="IPR058533">
    <property type="entry name" value="Cation_efflux_TM"/>
</dbReference>
<dbReference type="GO" id="GO:0016020">
    <property type="term" value="C:membrane"/>
    <property type="evidence" value="ECO:0007669"/>
    <property type="project" value="UniProtKB-SubCell"/>
</dbReference>
<reference evidence="9" key="1">
    <citation type="submission" date="2015-09" db="EMBL/GenBank/DDBJ databases">
        <authorList>
            <consortium name="Pathogen Informatics"/>
        </authorList>
    </citation>
    <scope>NUCLEOTIDE SEQUENCE [LARGE SCALE GENOMIC DNA]</scope>
    <source>
        <strain evidence="9">Lake Konstanz</strain>
    </source>
</reference>
<evidence type="ECO:0000256" key="4">
    <source>
        <dbReference type="ARBA" id="ARBA00022989"/>
    </source>
</evidence>
<evidence type="ECO:0000256" key="3">
    <source>
        <dbReference type="ARBA" id="ARBA00022692"/>
    </source>
</evidence>
<dbReference type="SUPFAM" id="SSF161111">
    <property type="entry name" value="Cation efflux protein transmembrane domain-like"/>
    <property type="match status" value="1"/>
</dbReference>
<protein>
    <submittedName>
        <fullName evidence="8">Cation transporter, putative</fullName>
    </submittedName>
</protein>
<keyword evidence="3 6" id="KW-0812">Transmembrane</keyword>
<dbReference type="OMA" id="RADAWSS"/>
<evidence type="ECO:0000256" key="6">
    <source>
        <dbReference type="SAM" id="Phobius"/>
    </source>
</evidence>
<dbReference type="Gene3D" id="1.20.1510.10">
    <property type="entry name" value="Cation efflux protein transmembrane domain"/>
    <property type="match status" value="1"/>
</dbReference>
<sequence>MSCSLITSSRKTGKMKRFQAATTSRLLSGARPHQLFRYHGSCHGHSHGHHGHSHGRAGVTEDLLNEEMRAECRKVTVVGGVSNISMAVVKIYLGNAGGSYALLADGVHALVDFASDVVSYTSVALTSLSIARCRFPFGLGRIETTGAMIVSGILLFGGGGLMWVSAKRIYRTVSGSLSEVVDEDVHAHNGDCHGHSHGDDHGHSHFEVMRTVDGHRMILWEMVAVSVACLLVKEWLFRWTRKVGERAGSRVVVANAYHHRADAWSSGVALLGVAGHLVGFPWLDAVAGLVVSLSITKIGWELMCSSVLEFFDFQYVHETSRLREAVQPVMSTLNPPVVNVFSARHGSSYILHCTFVVSPLTTGHQLQKSVRDLTAAASTAIKVSETFSKFVHVPDEGDLRNLSQAEALAGESRVAQFLEAAREIEKFHGIVINSLTHSDVVCELQVSSCAAHSGASDCVNDLITLGVVLGLKINVSIV</sequence>
<dbReference type="InterPro" id="IPR027469">
    <property type="entry name" value="Cation_efflux_TMD_sf"/>
</dbReference>
<dbReference type="OrthoDB" id="435980at2759"/>
<evidence type="ECO:0000256" key="1">
    <source>
        <dbReference type="ARBA" id="ARBA00004141"/>
    </source>
</evidence>
<proteinExistence type="predicted"/>
<organism evidence="8 9">
    <name type="scientific">Bodo saltans</name>
    <name type="common">Flagellated protozoan</name>
    <dbReference type="NCBI Taxonomy" id="75058"/>
    <lineage>
        <taxon>Eukaryota</taxon>
        <taxon>Discoba</taxon>
        <taxon>Euglenozoa</taxon>
        <taxon>Kinetoplastea</taxon>
        <taxon>Metakinetoplastina</taxon>
        <taxon>Eubodonida</taxon>
        <taxon>Bodonidae</taxon>
        <taxon>Bodo</taxon>
    </lineage>
</organism>
<feature type="domain" description="Cation efflux protein transmembrane" evidence="7">
    <location>
        <begin position="210"/>
        <end position="309"/>
    </location>
</feature>
<dbReference type="Pfam" id="PF01545">
    <property type="entry name" value="Cation_efflux"/>
    <property type="match status" value="2"/>
</dbReference>
<dbReference type="AlphaFoldDB" id="A0A0S4IWL9"/>